<feature type="region of interest" description="Disordered" evidence="12">
    <location>
        <begin position="230"/>
        <end position="249"/>
    </location>
</feature>
<evidence type="ECO:0000256" key="7">
    <source>
        <dbReference type="ARBA" id="ARBA00022833"/>
    </source>
</evidence>
<dbReference type="CDD" id="cd14844">
    <property type="entry name" value="Zn-DD-carboxypeptidase_like"/>
    <property type="match status" value="1"/>
</dbReference>
<evidence type="ECO:0000256" key="5">
    <source>
        <dbReference type="ARBA" id="ARBA00022729"/>
    </source>
</evidence>
<keyword evidence="3" id="KW-0645">Protease</keyword>
<evidence type="ECO:0000256" key="6">
    <source>
        <dbReference type="ARBA" id="ARBA00022801"/>
    </source>
</evidence>
<organism evidence="13 14">
    <name type="scientific">Microvirga aerophila</name>
    <dbReference type="NCBI Taxonomy" id="670291"/>
    <lineage>
        <taxon>Bacteria</taxon>
        <taxon>Pseudomonadati</taxon>
        <taxon>Pseudomonadota</taxon>
        <taxon>Alphaproteobacteria</taxon>
        <taxon>Hyphomicrobiales</taxon>
        <taxon>Methylobacteriaceae</taxon>
        <taxon>Microvirga</taxon>
    </lineage>
</organism>
<sequence>MAGAALLAATAGTQDAAANGDRSLTIFHTHTRESATITFRRNGQYDERGLEQLNWILRDWRVEKSTKMDPRLFDILWEVQREAGSTGPIHIVSAYRSPETNGALRRRSSGVSEHSQHMLGKAMDVRLPDVDTARLRAVAMKMQYGGVGYYSSSQFVHIDTGSVRAWPRMSEDQLVRLFPDGKTLHLPPSGKPLPGYEVAKAEILSRNANLATYASAGGGSVGNILTALFGRRDPTPPAQAERPAEAAPIQVASASPDAMEAAIASAPLPPRRPRDAAAPEAPAMAVVASLPTTTAPVVSTPAPEPVLGHDVKGAVRALFDPRIVVADIGFSSQFKQELSVAHFSGPAVKPLPIPQLPPVQEAKIDPLQKARDPAVRTSVSAAW</sequence>
<feature type="compositionally biased region" description="Low complexity" evidence="12">
    <location>
        <begin position="238"/>
        <end position="248"/>
    </location>
</feature>
<keyword evidence="8" id="KW-0482">Metalloprotease</keyword>
<keyword evidence="5" id="KW-0732">Signal</keyword>
<dbReference type="PANTHER" id="PTHR37425">
    <property type="match status" value="1"/>
</dbReference>
<reference evidence="13 14" key="1">
    <citation type="submission" date="2019-07" db="EMBL/GenBank/DDBJ databases">
        <title>Whole genome shotgun sequence of Microvirga aerophila NBRC 106136.</title>
        <authorList>
            <person name="Hosoyama A."/>
            <person name="Uohara A."/>
            <person name="Ohji S."/>
            <person name="Ichikawa N."/>
        </authorList>
    </citation>
    <scope>NUCLEOTIDE SEQUENCE [LARGE SCALE GENOMIC DNA]</scope>
    <source>
        <strain evidence="13 14">NBRC 106136</strain>
    </source>
</reference>
<keyword evidence="9" id="KW-0961">Cell wall biogenesis/degradation</keyword>
<keyword evidence="14" id="KW-1185">Reference proteome</keyword>
<keyword evidence="4" id="KW-0479">Metal-binding</keyword>
<evidence type="ECO:0000313" key="13">
    <source>
        <dbReference type="EMBL" id="GEO14203.1"/>
    </source>
</evidence>
<keyword evidence="6" id="KW-0378">Hydrolase</keyword>
<dbReference type="GO" id="GO:0046872">
    <property type="term" value="F:metal ion binding"/>
    <property type="evidence" value="ECO:0007669"/>
    <property type="project" value="UniProtKB-KW"/>
</dbReference>
<dbReference type="GO" id="GO:0006508">
    <property type="term" value="P:proteolysis"/>
    <property type="evidence" value="ECO:0007669"/>
    <property type="project" value="UniProtKB-KW"/>
</dbReference>
<evidence type="ECO:0000313" key="14">
    <source>
        <dbReference type="Proteomes" id="UP000321085"/>
    </source>
</evidence>
<comment type="caution">
    <text evidence="13">The sequence shown here is derived from an EMBL/GenBank/DDBJ whole genome shotgun (WGS) entry which is preliminary data.</text>
</comment>
<dbReference type="GO" id="GO:0008237">
    <property type="term" value="F:metallopeptidase activity"/>
    <property type="evidence" value="ECO:0007669"/>
    <property type="project" value="UniProtKB-KW"/>
</dbReference>
<evidence type="ECO:0000256" key="9">
    <source>
        <dbReference type="ARBA" id="ARBA00023316"/>
    </source>
</evidence>
<accession>A0A512BQA9</accession>
<proteinExistence type="inferred from homology"/>
<gene>
    <name evidence="13" type="ORF">MAE02_18990</name>
</gene>
<dbReference type="Pfam" id="PF05951">
    <property type="entry name" value="Peptidase_M15_2"/>
    <property type="match status" value="1"/>
</dbReference>
<keyword evidence="7" id="KW-0862">Zinc</keyword>
<dbReference type="Gene3D" id="3.30.1380.10">
    <property type="match status" value="1"/>
</dbReference>
<evidence type="ECO:0000256" key="12">
    <source>
        <dbReference type="SAM" id="MobiDB-lite"/>
    </source>
</evidence>
<evidence type="ECO:0000256" key="10">
    <source>
        <dbReference type="ARBA" id="ARBA00093448"/>
    </source>
</evidence>
<dbReference type="EMBL" id="BJYU01000020">
    <property type="protein sequence ID" value="GEO14203.1"/>
    <property type="molecule type" value="Genomic_DNA"/>
</dbReference>
<dbReference type="AlphaFoldDB" id="A0A512BQA9"/>
<evidence type="ECO:0000256" key="8">
    <source>
        <dbReference type="ARBA" id="ARBA00023049"/>
    </source>
</evidence>
<comment type="pathway">
    <text evidence="2">Cell wall biogenesis; cell wall polysaccharide biosynthesis.</text>
</comment>
<evidence type="ECO:0000256" key="11">
    <source>
        <dbReference type="ARBA" id="ARBA00093666"/>
    </source>
</evidence>
<dbReference type="InterPro" id="IPR009045">
    <property type="entry name" value="Zn_M74/Hedgehog-like"/>
</dbReference>
<dbReference type="Proteomes" id="UP000321085">
    <property type="component" value="Unassembled WGS sequence"/>
</dbReference>
<dbReference type="PANTHER" id="PTHR37425:SF1">
    <property type="entry name" value="OUTER MEMBRANE PROTEIN"/>
    <property type="match status" value="1"/>
</dbReference>
<comment type="cofactor">
    <cofactor evidence="1">
        <name>Zn(2+)</name>
        <dbReference type="ChEBI" id="CHEBI:29105"/>
    </cofactor>
</comment>
<dbReference type="GO" id="GO:0071555">
    <property type="term" value="P:cell wall organization"/>
    <property type="evidence" value="ECO:0007669"/>
    <property type="project" value="UniProtKB-KW"/>
</dbReference>
<dbReference type="SUPFAM" id="SSF55166">
    <property type="entry name" value="Hedgehog/DD-peptidase"/>
    <property type="match status" value="1"/>
</dbReference>
<comment type="similarity">
    <text evidence="10">Belongs to the peptidase M15 family.</text>
</comment>
<evidence type="ECO:0000256" key="2">
    <source>
        <dbReference type="ARBA" id="ARBA00004776"/>
    </source>
</evidence>
<name>A0A512BQA9_9HYPH</name>
<protein>
    <recommendedName>
        <fullName evidence="11">Murein endopeptidase K</fullName>
    </recommendedName>
</protein>
<evidence type="ECO:0000256" key="1">
    <source>
        <dbReference type="ARBA" id="ARBA00001947"/>
    </source>
</evidence>
<evidence type="ECO:0000256" key="4">
    <source>
        <dbReference type="ARBA" id="ARBA00022723"/>
    </source>
</evidence>
<evidence type="ECO:0000256" key="3">
    <source>
        <dbReference type="ARBA" id="ARBA00022670"/>
    </source>
</evidence>
<dbReference type="InterPro" id="IPR010275">
    <property type="entry name" value="MepK"/>
</dbReference>